<dbReference type="Gene3D" id="3.40.50.10140">
    <property type="entry name" value="Toll/interleukin-1 receptor homology (TIR) domain"/>
    <property type="match status" value="1"/>
</dbReference>
<dbReference type="PANTHER" id="PTHR24365:SF541">
    <property type="entry name" value="PROTEIN TOLL-RELATED"/>
    <property type="match status" value="1"/>
</dbReference>
<keyword evidence="9 13" id="KW-1133">Transmembrane helix</keyword>
<keyword evidence="12" id="KW-0325">Glycoprotein</keyword>
<evidence type="ECO:0000259" key="14">
    <source>
        <dbReference type="PROSITE" id="PS50104"/>
    </source>
</evidence>
<organism evidence="15 16">
    <name type="scientific">Mytilus edulis</name>
    <name type="common">Blue mussel</name>
    <dbReference type="NCBI Taxonomy" id="6550"/>
    <lineage>
        <taxon>Eukaryota</taxon>
        <taxon>Metazoa</taxon>
        <taxon>Spiralia</taxon>
        <taxon>Lophotrochozoa</taxon>
        <taxon>Mollusca</taxon>
        <taxon>Bivalvia</taxon>
        <taxon>Autobranchia</taxon>
        <taxon>Pteriomorphia</taxon>
        <taxon>Mytilida</taxon>
        <taxon>Mytiloidea</taxon>
        <taxon>Mytilidae</taxon>
        <taxon>Mytilinae</taxon>
        <taxon>Mytilus</taxon>
    </lineage>
</organism>
<evidence type="ECO:0000256" key="13">
    <source>
        <dbReference type="SAM" id="Phobius"/>
    </source>
</evidence>
<evidence type="ECO:0000256" key="1">
    <source>
        <dbReference type="ARBA" id="ARBA00004479"/>
    </source>
</evidence>
<dbReference type="GO" id="GO:0007165">
    <property type="term" value="P:signal transduction"/>
    <property type="evidence" value="ECO:0007669"/>
    <property type="project" value="InterPro"/>
</dbReference>
<dbReference type="PANTHER" id="PTHR24365">
    <property type="entry name" value="TOLL-LIKE RECEPTOR"/>
    <property type="match status" value="1"/>
</dbReference>
<keyword evidence="16" id="KW-1185">Reference proteome</keyword>
<feature type="transmembrane region" description="Helical" evidence="13">
    <location>
        <begin position="736"/>
        <end position="759"/>
    </location>
</feature>
<dbReference type="Gene3D" id="3.80.10.10">
    <property type="entry name" value="Ribonuclease Inhibitor"/>
    <property type="match status" value="4"/>
</dbReference>
<name>A0A8S3SPL1_MYTED</name>
<gene>
    <name evidence="15" type="ORF">MEDL_33557</name>
</gene>
<evidence type="ECO:0000256" key="9">
    <source>
        <dbReference type="ARBA" id="ARBA00022989"/>
    </source>
</evidence>
<comment type="subcellular location">
    <subcellularLocation>
        <location evidence="1">Membrane</location>
        <topology evidence="1">Single-pass type I membrane protein</topology>
    </subcellularLocation>
</comment>
<dbReference type="SMART" id="SM00369">
    <property type="entry name" value="LRR_TYP"/>
    <property type="match status" value="12"/>
</dbReference>
<reference evidence="15" key="1">
    <citation type="submission" date="2021-03" db="EMBL/GenBank/DDBJ databases">
        <authorList>
            <person name="Bekaert M."/>
        </authorList>
    </citation>
    <scope>NUCLEOTIDE SEQUENCE</scope>
</reference>
<sequence>MSFLIQQIQESLYFSAKTIPPGNIRQAMFSQVLLMASLFTGDCFNDNIVPGKTATNVHCKHFKQHNELHVDCSHKNLTAVPDAPAATVYLYLQNNLIGQIFNQTFALFYRLVFLDLSVNKISAINENVFTGLQNLRFLYLSRNQIFRLLKNVFKHLVSLTVLDLSYNNINSIHEHALGGLVNLQQLKLSNNGFEEIQNDTFQYTPKLVNLDLFYNSLYSVTKGVFTGLGNLHQLNLGGNFIKNIQTNAFQSLHNLTVLNLLFNSLQLINQQMFAGLPKLRNLNLMTNQLKEISNHTFENLTDLSILDLSNNDLQSINEKTFLGLKNLHVLRLNNNNLGYNTEQLPPGCFQPLESLKQLSVQNNHPLRKVLSTFIFPDETVKDLKMLEMMELDVNSDDERILGIGFSSLHNLSSLIFSGVCNFSLYNDTFEYASNLTNLSIIHCNIMFIETGTFSFLTKLENVQLDFVCYNLLSKPYTLIDIIFSLSKTQIEVLKMNSVLAQEIVPWRDMNVLLFETPIRELHLTNDDHCVGKRSFRKERSIPAPVNLQSLELSDNWIDKIYLNLTFVKFLNLTGNSLGPFLAENSYMLTEISRLEYVCLSRNSIKHLFSKLFVDQPYLRIIDLSLNKLRDVNFDLSYLVNLEILNLSSNDIRFLDDESMKNVDTLLDKSERIKVDFSNNMFQCDCSRVPFLNWMRTSRRHFINFDQYTCMFNQTSSLEFNSFEEGIIVLQTNCLNYFISIIITCSTVFIFIAILVIIAIHRHRQKLRFMFYTLRGRLHFLYYKIKFKNRFRSKTHSENTFDYIYDAFVSYSEEDRTFVLNDCIQHLEKEGNLKLCLHHRDFVPGEDITDNIIHAIESSRKTICIITRSFLQSYYCMFEFNMARMESIHSRNGKNVLFLVFYEQLLPEELPLVLYEVIQKQTYIEFPNDVHGNRIFWEKIKDGISA</sequence>
<comment type="caution">
    <text evidence="15">The sequence shown here is derived from an EMBL/GenBank/DDBJ whole genome shotgun (WGS) entry which is preliminary data.</text>
</comment>
<dbReference type="PROSITE" id="PS50104">
    <property type="entry name" value="TIR"/>
    <property type="match status" value="1"/>
</dbReference>
<dbReference type="OrthoDB" id="6106195at2759"/>
<dbReference type="AlphaFoldDB" id="A0A8S3SPL1"/>
<keyword evidence="8" id="KW-0391">Immunity</keyword>
<proteinExistence type="inferred from homology"/>
<accession>A0A8S3SPL1</accession>
<evidence type="ECO:0000256" key="7">
    <source>
        <dbReference type="ARBA" id="ARBA00022737"/>
    </source>
</evidence>
<dbReference type="SUPFAM" id="SSF52200">
    <property type="entry name" value="Toll/Interleukin receptor TIR domain"/>
    <property type="match status" value="1"/>
</dbReference>
<dbReference type="PROSITE" id="PS51450">
    <property type="entry name" value="LRR"/>
    <property type="match status" value="6"/>
</dbReference>
<evidence type="ECO:0000256" key="3">
    <source>
        <dbReference type="ARBA" id="ARBA00022588"/>
    </source>
</evidence>
<evidence type="ECO:0000313" key="16">
    <source>
        <dbReference type="Proteomes" id="UP000683360"/>
    </source>
</evidence>
<dbReference type="EMBL" id="CAJPWZ010001649">
    <property type="protein sequence ID" value="CAG2220008.1"/>
    <property type="molecule type" value="Genomic_DNA"/>
</dbReference>
<dbReference type="Pfam" id="PF13676">
    <property type="entry name" value="TIR_2"/>
    <property type="match status" value="1"/>
</dbReference>
<dbReference type="Pfam" id="PF13855">
    <property type="entry name" value="LRR_8"/>
    <property type="match status" value="3"/>
</dbReference>
<dbReference type="InterPro" id="IPR035897">
    <property type="entry name" value="Toll_tir_struct_dom_sf"/>
</dbReference>
<dbReference type="PRINTS" id="PR01537">
    <property type="entry name" value="INTRLKN1R1F"/>
</dbReference>
<dbReference type="GO" id="GO:0045087">
    <property type="term" value="P:innate immune response"/>
    <property type="evidence" value="ECO:0007669"/>
    <property type="project" value="UniProtKB-KW"/>
</dbReference>
<dbReference type="PRINTS" id="PR00019">
    <property type="entry name" value="LEURICHRPT"/>
</dbReference>
<keyword evidence="7" id="KW-0677">Repeat</keyword>
<dbReference type="FunFam" id="3.80.10.10:FF:000770">
    <property type="entry name" value="Uncharacterized protein"/>
    <property type="match status" value="1"/>
</dbReference>
<evidence type="ECO:0000256" key="12">
    <source>
        <dbReference type="ARBA" id="ARBA00023180"/>
    </source>
</evidence>
<keyword evidence="4" id="KW-0433">Leucine-rich repeat</keyword>
<keyword evidence="11" id="KW-0675">Receptor</keyword>
<evidence type="ECO:0000256" key="6">
    <source>
        <dbReference type="ARBA" id="ARBA00022729"/>
    </source>
</evidence>
<dbReference type="SMART" id="SM00255">
    <property type="entry name" value="TIR"/>
    <property type="match status" value="1"/>
</dbReference>
<dbReference type="SMART" id="SM00365">
    <property type="entry name" value="LRR_SD22"/>
    <property type="match status" value="7"/>
</dbReference>
<keyword evidence="10 13" id="KW-0472">Membrane</keyword>
<dbReference type="GO" id="GO:0038023">
    <property type="term" value="F:signaling receptor activity"/>
    <property type="evidence" value="ECO:0007669"/>
    <property type="project" value="TreeGrafter"/>
</dbReference>
<dbReference type="SUPFAM" id="SSF52047">
    <property type="entry name" value="RNI-like"/>
    <property type="match status" value="1"/>
</dbReference>
<protein>
    <submittedName>
        <fullName evidence="15">TLR13</fullName>
    </submittedName>
</protein>
<dbReference type="SUPFAM" id="SSF52058">
    <property type="entry name" value="L domain-like"/>
    <property type="match status" value="1"/>
</dbReference>
<comment type="similarity">
    <text evidence="2">Belongs to the Toll-like receptor family.</text>
</comment>
<keyword evidence="3" id="KW-0399">Innate immunity</keyword>
<evidence type="ECO:0000256" key="10">
    <source>
        <dbReference type="ARBA" id="ARBA00023136"/>
    </source>
</evidence>
<dbReference type="InterPro" id="IPR003591">
    <property type="entry name" value="Leu-rich_rpt_typical-subtyp"/>
</dbReference>
<evidence type="ECO:0000256" key="8">
    <source>
        <dbReference type="ARBA" id="ARBA00022859"/>
    </source>
</evidence>
<keyword evidence="5 13" id="KW-0812">Transmembrane</keyword>
<evidence type="ECO:0000256" key="2">
    <source>
        <dbReference type="ARBA" id="ARBA00009634"/>
    </source>
</evidence>
<keyword evidence="6" id="KW-0732">Signal</keyword>
<evidence type="ECO:0000256" key="11">
    <source>
        <dbReference type="ARBA" id="ARBA00023170"/>
    </source>
</evidence>
<evidence type="ECO:0000256" key="5">
    <source>
        <dbReference type="ARBA" id="ARBA00022692"/>
    </source>
</evidence>
<feature type="domain" description="TIR" evidence="14">
    <location>
        <begin position="802"/>
        <end position="943"/>
    </location>
</feature>
<dbReference type="GO" id="GO:0005886">
    <property type="term" value="C:plasma membrane"/>
    <property type="evidence" value="ECO:0007669"/>
    <property type="project" value="TreeGrafter"/>
</dbReference>
<evidence type="ECO:0000313" key="15">
    <source>
        <dbReference type="EMBL" id="CAG2220008.1"/>
    </source>
</evidence>
<dbReference type="InterPro" id="IPR032675">
    <property type="entry name" value="LRR_dom_sf"/>
</dbReference>
<dbReference type="Proteomes" id="UP000683360">
    <property type="component" value="Unassembled WGS sequence"/>
</dbReference>
<dbReference type="InterPro" id="IPR000157">
    <property type="entry name" value="TIR_dom"/>
</dbReference>
<dbReference type="InterPro" id="IPR001611">
    <property type="entry name" value="Leu-rich_rpt"/>
</dbReference>
<dbReference type="FunFam" id="3.40.50.10140:FF:000001">
    <property type="entry name" value="Toll-like receptor 2"/>
    <property type="match status" value="1"/>
</dbReference>
<evidence type="ECO:0000256" key="4">
    <source>
        <dbReference type="ARBA" id="ARBA00022614"/>
    </source>
</evidence>